<keyword evidence="4" id="KW-1185">Reference proteome</keyword>
<accession>A0A3M2RLF5</accession>
<protein>
    <recommendedName>
        <fullName evidence="5">Tetratricopeptide repeat protein</fullName>
    </recommendedName>
</protein>
<evidence type="ECO:0000313" key="4">
    <source>
        <dbReference type="Proteomes" id="UP000265903"/>
    </source>
</evidence>
<keyword evidence="1" id="KW-0175">Coiled coil</keyword>
<reference evidence="3 4" key="1">
    <citation type="submission" date="2018-08" db="EMBL/GenBank/DDBJ databases">
        <title>Whole Genome Sequence of the Moderate Halophilic Marine Bacterium Marinobacter litoralis Sw-45.</title>
        <authorList>
            <person name="Musa H."/>
        </authorList>
    </citation>
    <scope>NUCLEOTIDE SEQUENCE [LARGE SCALE GENOMIC DNA]</scope>
    <source>
        <strain evidence="3 4">Sw-45</strain>
    </source>
</reference>
<dbReference type="Gene3D" id="1.25.40.10">
    <property type="entry name" value="Tetratricopeptide repeat domain"/>
    <property type="match status" value="1"/>
</dbReference>
<dbReference type="EMBL" id="QMDL01000001">
    <property type="protein sequence ID" value="RMJ06167.1"/>
    <property type="molecule type" value="Genomic_DNA"/>
</dbReference>
<feature type="region of interest" description="Disordered" evidence="2">
    <location>
        <begin position="173"/>
        <end position="208"/>
    </location>
</feature>
<sequence>MFGKQKSQLCRIIAPRMLERWISGSLALFMVASVHAASIDSQVRQLTDMVARHTEGVRAVEQQLLPHADTRVALAFAIATPRTLVVDSLELYLDNQLVTSHRYTENERNALAQGQSLPLYQGNLSSGSHRLKAVVNARTDDNRFVRRELVHRFVKQSVIKQLHMALHATAPEFEPEARFSDGDGAPTGTAASLEPARPSQQAEANRLHRERREHELFELAEQERAKGRTDAAGRYLAKMNEGYWAALGYLNLANDFARDDLNSTRALVSLRVAMAMAAKDPNEKRRINLLNQLHLRAGYLALKSDDHDKAITLLEKVTLDSYYAPQALYLHGLALANKGNHRAAMQSWHRAKKFPLAFPGVTDAWIGMGRGYDLAGYPGQAGESWLAANAAYQGERVTLNELGQRIQKQGAYKALVEDARNTGPEWFLADSRTLTQPRMAYLLQFLEQPHAQDAVGRVAHLDEMTAQLNRNAHDLSVFVVALTDLLEGGSSGPAIKNMLSDSRNLKGQIHRLQAQVNEARAQAAAVLDSFALEFVDHQSQLMGHALDKTEQQIAHLYEYLALETLGEDAR</sequence>
<dbReference type="AlphaFoldDB" id="A0A3M2RLF5"/>
<proteinExistence type="predicted"/>
<evidence type="ECO:0000256" key="1">
    <source>
        <dbReference type="SAM" id="Coils"/>
    </source>
</evidence>
<evidence type="ECO:0000313" key="3">
    <source>
        <dbReference type="EMBL" id="RMJ06167.1"/>
    </source>
</evidence>
<dbReference type="RefSeq" id="WP_206074769.1">
    <property type="nucleotide sequence ID" value="NZ_QMDL01000001.1"/>
</dbReference>
<evidence type="ECO:0000256" key="2">
    <source>
        <dbReference type="SAM" id="MobiDB-lite"/>
    </source>
</evidence>
<evidence type="ECO:0008006" key="5">
    <source>
        <dbReference type="Google" id="ProtNLM"/>
    </source>
</evidence>
<dbReference type="SUPFAM" id="SSF48452">
    <property type="entry name" value="TPR-like"/>
    <property type="match status" value="1"/>
</dbReference>
<dbReference type="Proteomes" id="UP000265903">
    <property type="component" value="Unassembled WGS sequence"/>
</dbReference>
<feature type="coiled-coil region" evidence="1">
    <location>
        <begin position="495"/>
        <end position="529"/>
    </location>
</feature>
<gene>
    <name evidence="3" type="ORF">DOQ08_00852</name>
</gene>
<name>A0A3M2RLF5_9GAMM</name>
<comment type="caution">
    <text evidence="3">The sequence shown here is derived from an EMBL/GenBank/DDBJ whole genome shotgun (WGS) entry which is preliminary data.</text>
</comment>
<organism evidence="3 4">
    <name type="scientific">Marinobacter litoralis</name>
    <dbReference type="NCBI Taxonomy" id="187981"/>
    <lineage>
        <taxon>Bacteria</taxon>
        <taxon>Pseudomonadati</taxon>
        <taxon>Pseudomonadota</taxon>
        <taxon>Gammaproteobacteria</taxon>
        <taxon>Pseudomonadales</taxon>
        <taxon>Marinobacteraceae</taxon>
        <taxon>Marinobacter</taxon>
    </lineage>
</organism>
<dbReference type="InterPro" id="IPR011990">
    <property type="entry name" value="TPR-like_helical_dom_sf"/>
</dbReference>